<dbReference type="EMBL" id="BLLK01000045">
    <property type="protein sequence ID" value="GFH51543.1"/>
    <property type="molecule type" value="Genomic_DNA"/>
</dbReference>
<organism evidence="2 3">
    <name type="scientific">Chaetoceros tenuissimus</name>
    <dbReference type="NCBI Taxonomy" id="426638"/>
    <lineage>
        <taxon>Eukaryota</taxon>
        <taxon>Sar</taxon>
        <taxon>Stramenopiles</taxon>
        <taxon>Ochrophyta</taxon>
        <taxon>Bacillariophyta</taxon>
        <taxon>Coscinodiscophyceae</taxon>
        <taxon>Chaetocerotophycidae</taxon>
        <taxon>Chaetocerotales</taxon>
        <taxon>Chaetocerotaceae</taxon>
        <taxon>Chaetoceros</taxon>
    </lineage>
</organism>
<protein>
    <submittedName>
        <fullName evidence="2">Uncharacterized protein</fullName>
    </submittedName>
</protein>
<keyword evidence="1" id="KW-0472">Membrane</keyword>
<name>A0AAD3H687_9STRA</name>
<proteinExistence type="predicted"/>
<sequence length="208" mass="23057">MIQGSGYAQVNNGDEEESISFIPSGVQAAPSAVPSYANSTSTSMMMNSMTHDNSQNNQHHLMYSIDGTDSTTVSHPMNMSTATASQNTDQTQANGEYQIAVITAVPVPNTIRPPRVVKSDHPAVTMVKRLLILLSGFFLAFLSFFDSQYIWQMNYWHKWEFTMAACFWFLATFFLLAGSCVGAYKGQWRFIAPGIVMCHVASFVLKNL</sequence>
<dbReference type="AlphaFoldDB" id="A0AAD3H687"/>
<evidence type="ECO:0000256" key="1">
    <source>
        <dbReference type="SAM" id="Phobius"/>
    </source>
</evidence>
<evidence type="ECO:0000313" key="2">
    <source>
        <dbReference type="EMBL" id="GFH51543.1"/>
    </source>
</evidence>
<gene>
    <name evidence="2" type="ORF">CTEN210_08019</name>
</gene>
<comment type="caution">
    <text evidence="2">The sequence shown here is derived from an EMBL/GenBank/DDBJ whole genome shotgun (WGS) entry which is preliminary data.</text>
</comment>
<dbReference type="Proteomes" id="UP001054902">
    <property type="component" value="Unassembled WGS sequence"/>
</dbReference>
<feature type="transmembrane region" description="Helical" evidence="1">
    <location>
        <begin position="130"/>
        <end position="149"/>
    </location>
</feature>
<reference evidence="2 3" key="1">
    <citation type="journal article" date="2021" name="Sci. Rep.">
        <title>The genome of the diatom Chaetoceros tenuissimus carries an ancient integrated fragment of an extant virus.</title>
        <authorList>
            <person name="Hongo Y."/>
            <person name="Kimura K."/>
            <person name="Takaki Y."/>
            <person name="Yoshida Y."/>
            <person name="Baba S."/>
            <person name="Kobayashi G."/>
            <person name="Nagasaki K."/>
            <person name="Hano T."/>
            <person name="Tomaru Y."/>
        </authorList>
    </citation>
    <scope>NUCLEOTIDE SEQUENCE [LARGE SCALE GENOMIC DNA]</scope>
    <source>
        <strain evidence="2 3">NIES-3715</strain>
    </source>
</reference>
<keyword evidence="1" id="KW-1133">Transmembrane helix</keyword>
<feature type="transmembrane region" description="Helical" evidence="1">
    <location>
        <begin position="161"/>
        <end position="181"/>
    </location>
</feature>
<keyword evidence="3" id="KW-1185">Reference proteome</keyword>
<accession>A0AAD3H687</accession>
<keyword evidence="1" id="KW-0812">Transmembrane</keyword>
<evidence type="ECO:0000313" key="3">
    <source>
        <dbReference type="Proteomes" id="UP001054902"/>
    </source>
</evidence>